<dbReference type="SUPFAM" id="SSF161098">
    <property type="entry name" value="MetI-like"/>
    <property type="match status" value="1"/>
</dbReference>
<dbReference type="AlphaFoldDB" id="A0A3B0S8N2"/>
<feature type="transmembrane region" description="Helical" evidence="7">
    <location>
        <begin position="133"/>
        <end position="154"/>
    </location>
</feature>
<feature type="non-terminal residue" evidence="9">
    <location>
        <position position="177"/>
    </location>
</feature>
<dbReference type="InterPro" id="IPR000515">
    <property type="entry name" value="MetI-like"/>
</dbReference>
<feature type="transmembrane region" description="Helical" evidence="7">
    <location>
        <begin position="100"/>
        <end position="121"/>
    </location>
</feature>
<accession>A0A3B0S8N2</accession>
<proteinExistence type="predicted"/>
<evidence type="ECO:0000313" key="9">
    <source>
        <dbReference type="EMBL" id="VAW02531.1"/>
    </source>
</evidence>
<evidence type="ECO:0000256" key="3">
    <source>
        <dbReference type="ARBA" id="ARBA00022475"/>
    </source>
</evidence>
<keyword evidence="4 7" id="KW-0812">Transmembrane</keyword>
<keyword evidence="3" id="KW-1003">Cell membrane</keyword>
<organism evidence="9">
    <name type="scientific">hydrothermal vent metagenome</name>
    <dbReference type="NCBI Taxonomy" id="652676"/>
    <lineage>
        <taxon>unclassified sequences</taxon>
        <taxon>metagenomes</taxon>
        <taxon>ecological metagenomes</taxon>
    </lineage>
</organism>
<comment type="subcellular location">
    <subcellularLocation>
        <location evidence="1">Cell membrane</location>
        <topology evidence="1">Multi-pass membrane protein</topology>
    </subcellularLocation>
</comment>
<evidence type="ECO:0000256" key="4">
    <source>
        <dbReference type="ARBA" id="ARBA00022692"/>
    </source>
</evidence>
<keyword evidence="6 7" id="KW-0472">Membrane</keyword>
<feature type="domain" description="ABC transmembrane type-1" evidence="8">
    <location>
        <begin position="62"/>
        <end position="177"/>
    </location>
</feature>
<protein>
    <submittedName>
        <fullName evidence="9">Thiamin ABC transporter, transmembrane component</fullName>
    </submittedName>
</protein>
<dbReference type="GO" id="GO:0005886">
    <property type="term" value="C:plasma membrane"/>
    <property type="evidence" value="ECO:0007669"/>
    <property type="project" value="UniProtKB-SubCell"/>
</dbReference>
<dbReference type="GO" id="GO:0055085">
    <property type="term" value="P:transmembrane transport"/>
    <property type="evidence" value="ECO:0007669"/>
    <property type="project" value="InterPro"/>
</dbReference>
<dbReference type="PROSITE" id="PS50928">
    <property type="entry name" value="ABC_TM1"/>
    <property type="match status" value="1"/>
</dbReference>
<keyword evidence="2" id="KW-0813">Transport</keyword>
<dbReference type="PANTHER" id="PTHR30183">
    <property type="entry name" value="MOLYBDENUM TRANSPORT SYSTEM PERMEASE PROTEIN MODB"/>
    <property type="match status" value="1"/>
</dbReference>
<dbReference type="EMBL" id="UOEI01000333">
    <property type="protein sequence ID" value="VAW02531.1"/>
    <property type="molecule type" value="Genomic_DNA"/>
</dbReference>
<evidence type="ECO:0000256" key="5">
    <source>
        <dbReference type="ARBA" id="ARBA00022989"/>
    </source>
</evidence>
<reference evidence="9" key="1">
    <citation type="submission" date="2018-06" db="EMBL/GenBank/DDBJ databases">
        <authorList>
            <person name="Zhirakovskaya E."/>
        </authorList>
    </citation>
    <scope>NUCLEOTIDE SEQUENCE</scope>
</reference>
<sequence length="177" mass="18960">MNRSPIGRAGTAAVIAVPVAFLGYFFVYPIVAITLRGLTVDGAIDLSLFSDVITDTTLQGVARFTFWQALLSTILTVVAALPAAWVFARFTFPGKRVLEAATLVPFVLPTLVVGTAFLTLAGPRGVIGIDLTGTLWLILAAHVFYNYAIVVRGVGAYWQRLDPRFEAAARTLGASPF</sequence>
<name>A0A3B0S8N2_9ZZZZ</name>
<dbReference type="CDD" id="cd06261">
    <property type="entry name" value="TM_PBP2"/>
    <property type="match status" value="1"/>
</dbReference>
<evidence type="ECO:0000256" key="1">
    <source>
        <dbReference type="ARBA" id="ARBA00004651"/>
    </source>
</evidence>
<feature type="transmembrane region" description="Helical" evidence="7">
    <location>
        <begin position="12"/>
        <end position="31"/>
    </location>
</feature>
<gene>
    <name evidence="9" type="ORF">MNBD_ACTINO01-563</name>
</gene>
<keyword evidence="5 7" id="KW-1133">Transmembrane helix</keyword>
<evidence type="ECO:0000256" key="2">
    <source>
        <dbReference type="ARBA" id="ARBA00022448"/>
    </source>
</evidence>
<evidence type="ECO:0000256" key="7">
    <source>
        <dbReference type="SAM" id="Phobius"/>
    </source>
</evidence>
<feature type="transmembrane region" description="Helical" evidence="7">
    <location>
        <begin position="66"/>
        <end position="88"/>
    </location>
</feature>
<dbReference type="PANTHER" id="PTHR30183:SF3">
    <property type="entry name" value="MOLYBDENUM TRANSPORT SYSTEM PERMEASE PROTEIN MODB"/>
    <property type="match status" value="1"/>
</dbReference>
<evidence type="ECO:0000259" key="8">
    <source>
        <dbReference type="PROSITE" id="PS50928"/>
    </source>
</evidence>
<evidence type="ECO:0000256" key="6">
    <source>
        <dbReference type="ARBA" id="ARBA00023136"/>
    </source>
</evidence>
<dbReference type="Gene3D" id="1.10.3720.10">
    <property type="entry name" value="MetI-like"/>
    <property type="match status" value="1"/>
</dbReference>
<dbReference type="InterPro" id="IPR035906">
    <property type="entry name" value="MetI-like_sf"/>
</dbReference>